<dbReference type="Proteomes" id="UP000027222">
    <property type="component" value="Unassembled WGS sequence"/>
</dbReference>
<evidence type="ECO:0000313" key="3">
    <source>
        <dbReference type="Proteomes" id="UP000027222"/>
    </source>
</evidence>
<gene>
    <name evidence="2" type="ORF">GALMADRAFT_147627</name>
</gene>
<evidence type="ECO:0000313" key="2">
    <source>
        <dbReference type="EMBL" id="KDR66747.1"/>
    </source>
</evidence>
<dbReference type="EMBL" id="KL142420">
    <property type="protein sequence ID" value="KDR66747.1"/>
    <property type="molecule type" value="Genomic_DNA"/>
</dbReference>
<evidence type="ECO:0000256" key="1">
    <source>
        <dbReference type="SAM" id="MobiDB-lite"/>
    </source>
</evidence>
<proteinExistence type="predicted"/>
<accession>A0A067S9Y1</accession>
<keyword evidence="3" id="KW-1185">Reference proteome</keyword>
<dbReference type="HOGENOM" id="CLU_595874_0_0_1"/>
<protein>
    <submittedName>
        <fullName evidence="2">Uncharacterized protein</fullName>
    </submittedName>
</protein>
<dbReference type="AlphaFoldDB" id="A0A067S9Y1"/>
<organism evidence="2 3">
    <name type="scientific">Galerina marginata (strain CBS 339.88)</name>
    <dbReference type="NCBI Taxonomy" id="685588"/>
    <lineage>
        <taxon>Eukaryota</taxon>
        <taxon>Fungi</taxon>
        <taxon>Dikarya</taxon>
        <taxon>Basidiomycota</taxon>
        <taxon>Agaricomycotina</taxon>
        <taxon>Agaricomycetes</taxon>
        <taxon>Agaricomycetidae</taxon>
        <taxon>Agaricales</taxon>
        <taxon>Agaricineae</taxon>
        <taxon>Strophariaceae</taxon>
        <taxon>Galerina</taxon>
    </lineage>
</organism>
<feature type="compositionally biased region" description="Basic and acidic residues" evidence="1">
    <location>
        <begin position="17"/>
        <end position="28"/>
    </location>
</feature>
<reference evidence="3" key="1">
    <citation type="journal article" date="2014" name="Proc. Natl. Acad. Sci. U.S.A.">
        <title>Extensive sampling of basidiomycete genomes demonstrates inadequacy of the white-rot/brown-rot paradigm for wood decay fungi.</title>
        <authorList>
            <person name="Riley R."/>
            <person name="Salamov A.A."/>
            <person name="Brown D.W."/>
            <person name="Nagy L.G."/>
            <person name="Floudas D."/>
            <person name="Held B.W."/>
            <person name="Levasseur A."/>
            <person name="Lombard V."/>
            <person name="Morin E."/>
            <person name="Otillar R."/>
            <person name="Lindquist E.A."/>
            <person name="Sun H."/>
            <person name="LaButti K.M."/>
            <person name="Schmutz J."/>
            <person name="Jabbour D."/>
            <person name="Luo H."/>
            <person name="Baker S.E."/>
            <person name="Pisabarro A.G."/>
            <person name="Walton J.D."/>
            <person name="Blanchette R.A."/>
            <person name="Henrissat B."/>
            <person name="Martin F."/>
            <person name="Cullen D."/>
            <person name="Hibbett D.S."/>
            <person name="Grigoriev I.V."/>
        </authorList>
    </citation>
    <scope>NUCLEOTIDE SEQUENCE [LARGE SCALE GENOMIC DNA]</scope>
    <source>
        <strain evidence="3">CBS 339.88</strain>
    </source>
</reference>
<feature type="region of interest" description="Disordered" evidence="1">
    <location>
        <begin position="1"/>
        <end position="28"/>
    </location>
</feature>
<name>A0A067S9Y1_GALM3</name>
<feature type="region of interest" description="Disordered" evidence="1">
    <location>
        <begin position="327"/>
        <end position="349"/>
    </location>
</feature>
<sequence length="459" mass="50705">MAREAEVDLAWRPNEGSTKEEKGSGDVKLRKEMSPVLLELDSSQSSWRSATSGAVELISTETRNRYFDLDQHWTSDDYMRLQNRSFLPLCFPVRHDNAFDSDRWPFATKPPSFTLPHDHDLLIILSPAGRAAGQSFYLNVVSPISMSVWAQPGIGDPTLPPPFAIFGKSGQDNGAVGGSRRWEAGLVIDVWAFDGREVEYSLTSMDGEDNSVRTRIGWNCRPAVVLGFLGFHVFNTNFLPTDNVASSIWDGASSHACGSISSAFTCPHTPPTLNVPFFPRPAWQSRKDPPTAFWQHIRGGPSTPIDSFKTVRPITLTPLPTGEVDILHPSEKSPPTRPPHTPNAVSPPAKTTFDLGLNWGFGRRPVTRQDLCPRPPVLLGAARRHDYLQTLAIQKARVLPVCSQHNDFYPLYPSPSSSLMSVEPETTPSYFTLLHDIELLVVPSAASCTSIDAFNFNVV</sequence>